<feature type="domain" description="LITAF" evidence="9">
    <location>
        <begin position="65"/>
        <end position="159"/>
    </location>
</feature>
<keyword evidence="5" id="KW-0479">Metal-binding</keyword>
<evidence type="ECO:0000256" key="4">
    <source>
        <dbReference type="ARBA" id="ARBA00005975"/>
    </source>
</evidence>
<dbReference type="PROSITE" id="PS51837">
    <property type="entry name" value="LITAF"/>
    <property type="match status" value="1"/>
</dbReference>
<evidence type="ECO:0000256" key="2">
    <source>
        <dbReference type="ARBA" id="ARBA00004481"/>
    </source>
</evidence>
<dbReference type="GO" id="GO:0031902">
    <property type="term" value="C:late endosome membrane"/>
    <property type="evidence" value="ECO:0007669"/>
    <property type="project" value="UniProtKB-SubCell"/>
</dbReference>
<evidence type="ECO:0000256" key="5">
    <source>
        <dbReference type="ARBA" id="ARBA00022723"/>
    </source>
</evidence>
<evidence type="ECO:0000259" key="9">
    <source>
        <dbReference type="PROSITE" id="PS51837"/>
    </source>
</evidence>
<name>A0A8S3YDC1_9EUPU</name>
<evidence type="ECO:0000256" key="1">
    <source>
        <dbReference type="ARBA" id="ARBA00004414"/>
    </source>
</evidence>
<gene>
    <name evidence="10" type="ORF">CUNI_LOCUS62</name>
</gene>
<sequence>MSKEIPVENPPPYSGHPTTGPHFLPQNVVHPTQPTTAGQPSGYAYPVQPGYGQGYGVQSASYNNTTTIVTQPTIAVIQVYRESPVRTMCPHCQADVVTATHYETGTFTWLACVIICFFGFKNFVAFCIGCCLFPFCINGCKDVVHTCPNCRQQIARYNRM</sequence>
<keyword evidence="6" id="KW-0862">Zinc</keyword>
<accession>A0A8S3YDC1</accession>
<comment type="caution">
    <text evidence="10">The sequence shown here is derived from an EMBL/GenBank/DDBJ whole genome shotgun (WGS) entry which is preliminary data.</text>
</comment>
<dbReference type="GO" id="GO:0005765">
    <property type="term" value="C:lysosomal membrane"/>
    <property type="evidence" value="ECO:0007669"/>
    <property type="project" value="UniProtKB-SubCell"/>
</dbReference>
<evidence type="ECO:0000256" key="7">
    <source>
        <dbReference type="ARBA" id="ARBA00023136"/>
    </source>
</evidence>
<dbReference type="PANTHER" id="PTHR23292:SF6">
    <property type="entry name" value="FI16602P1-RELATED"/>
    <property type="match status" value="1"/>
</dbReference>
<evidence type="ECO:0000256" key="6">
    <source>
        <dbReference type="ARBA" id="ARBA00022833"/>
    </source>
</evidence>
<feature type="region of interest" description="Disordered" evidence="8">
    <location>
        <begin position="1"/>
        <end position="31"/>
    </location>
</feature>
<dbReference type="OrthoDB" id="5599753at2759"/>
<dbReference type="GO" id="GO:0008270">
    <property type="term" value="F:zinc ion binding"/>
    <property type="evidence" value="ECO:0007669"/>
    <property type="project" value="TreeGrafter"/>
</dbReference>
<dbReference type="EMBL" id="CAJHNH020000002">
    <property type="protein sequence ID" value="CAG5114504.1"/>
    <property type="molecule type" value="Genomic_DNA"/>
</dbReference>
<reference evidence="10" key="1">
    <citation type="submission" date="2021-04" db="EMBL/GenBank/DDBJ databases">
        <authorList>
            <consortium name="Molecular Ecology Group"/>
        </authorList>
    </citation>
    <scope>NUCLEOTIDE SEQUENCE</scope>
</reference>
<dbReference type="SMART" id="SM00714">
    <property type="entry name" value="LITAF"/>
    <property type="match status" value="1"/>
</dbReference>
<protein>
    <recommendedName>
        <fullName evidence="9">LITAF domain-containing protein</fullName>
    </recommendedName>
</protein>
<keyword evidence="11" id="KW-1185">Reference proteome</keyword>
<dbReference type="AlphaFoldDB" id="A0A8S3YDC1"/>
<comment type="subcellular location">
    <subcellularLocation>
        <location evidence="2">Endosome membrane</location>
        <topology evidence="2">Peripheral membrane protein</topology>
    </subcellularLocation>
    <subcellularLocation>
        <location evidence="1">Late endosome membrane</location>
    </subcellularLocation>
    <subcellularLocation>
        <location evidence="3">Lysosome membrane</location>
        <topology evidence="3">Peripheral membrane protein</topology>
        <orientation evidence="3">Cytoplasmic side</orientation>
    </subcellularLocation>
</comment>
<evidence type="ECO:0000256" key="8">
    <source>
        <dbReference type="SAM" id="MobiDB-lite"/>
    </source>
</evidence>
<evidence type="ECO:0000256" key="3">
    <source>
        <dbReference type="ARBA" id="ARBA00004630"/>
    </source>
</evidence>
<proteinExistence type="inferred from homology"/>
<evidence type="ECO:0000313" key="11">
    <source>
        <dbReference type="Proteomes" id="UP000678393"/>
    </source>
</evidence>
<dbReference type="Pfam" id="PF10601">
    <property type="entry name" value="zf-LITAF-like"/>
    <property type="match status" value="1"/>
</dbReference>
<organism evidence="10 11">
    <name type="scientific">Candidula unifasciata</name>
    <dbReference type="NCBI Taxonomy" id="100452"/>
    <lineage>
        <taxon>Eukaryota</taxon>
        <taxon>Metazoa</taxon>
        <taxon>Spiralia</taxon>
        <taxon>Lophotrochozoa</taxon>
        <taxon>Mollusca</taxon>
        <taxon>Gastropoda</taxon>
        <taxon>Heterobranchia</taxon>
        <taxon>Euthyneura</taxon>
        <taxon>Panpulmonata</taxon>
        <taxon>Eupulmonata</taxon>
        <taxon>Stylommatophora</taxon>
        <taxon>Helicina</taxon>
        <taxon>Helicoidea</taxon>
        <taxon>Geomitridae</taxon>
        <taxon>Candidula</taxon>
    </lineage>
</organism>
<dbReference type="InterPro" id="IPR037519">
    <property type="entry name" value="LITAF_fam"/>
</dbReference>
<dbReference type="InterPro" id="IPR006629">
    <property type="entry name" value="LITAF"/>
</dbReference>
<dbReference type="Proteomes" id="UP000678393">
    <property type="component" value="Unassembled WGS sequence"/>
</dbReference>
<dbReference type="PANTHER" id="PTHR23292">
    <property type="entry name" value="LIPOPOLYSACCHARIDE-INDUCED TUMOR NECROSIS FACTOR-ALPHA FACTOR"/>
    <property type="match status" value="1"/>
</dbReference>
<keyword evidence="7" id="KW-0472">Membrane</keyword>
<evidence type="ECO:0000313" key="10">
    <source>
        <dbReference type="EMBL" id="CAG5114504.1"/>
    </source>
</evidence>
<comment type="similarity">
    <text evidence="4">Belongs to the CDIP1/LITAF family.</text>
</comment>